<dbReference type="Proteomes" id="UP000254209">
    <property type="component" value="Unassembled WGS sequence"/>
</dbReference>
<name>A0A376BFK2_9NEIS</name>
<dbReference type="InterPro" id="IPR037883">
    <property type="entry name" value="Knr4/Smi1-like_sf"/>
</dbReference>
<gene>
    <name evidence="1" type="ORF">NCTC10283_00003</name>
</gene>
<evidence type="ECO:0000313" key="1">
    <source>
        <dbReference type="EMBL" id="SSY61194.1"/>
    </source>
</evidence>
<protein>
    <recommendedName>
        <fullName evidence="3">SMI1 / KNR4 family</fullName>
    </recommendedName>
</protein>
<dbReference type="Gene3D" id="3.40.1580.10">
    <property type="entry name" value="SMI1/KNR4-like"/>
    <property type="match status" value="1"/>
</dbReference>
<organism evidence="1 2">
    <name type="scientific">Alysiella crassa</name>
    <dbReference type="NCBI Taxonomy" id="153491"/>
    <lineage>
        <taxon>Bacteria</taxon>
        <taxon>Pseudomonadati</taxon>
        <taxon>Pseudomonadota</taxon>
        <taxon>Betaproteobacteria</taxon>
        <taxon>Neisseriales</taxon>
        <taxon>Neisseriaceae</taxon>
        <taxon>Alysiella</taxon>
    </lineage>
</organism>
<accession>A0A376BFK2</accession>
<keyword evidence="2" id="KW-1185">Reference proteome</keyword>
<dbReference type="AlphaFoldDB" id="A0A376BFK2"/>
<reference evidence="1 2" key="1">
    <citation type="submission" date="2018-06" db="EMBL/GenBank/DDBJ databases">
        <authorList>
            <consortium name="Pathogen Informatics"/>
            <person name="Doyle S."/>
        </authorList>
    </citation>
    <scope>NUCLEOTIDE SEQUENCE [LARGE SCALE GENOMIC DNA]</scope>
    <source>
        <strain evidence="1 2">NCTC10283</strain>
    </source>
</reference>
<evidence type="ECO:0000313" key="2">
    <source>
        <dbReference type="Proteomes" id="UP000254209"/>
    </source>
</evidence>
<dbReference type="OrthoDB" id="8613156at2"/>
<dbReference type="RefSeq" id="WP_034296028.1">
    <property type="nucleotide sequence ID" value="NZ_UFSO01000001.1"/>
</dbReference>
<evidence type="ECO:0008006" key="3">
    <source>
        <dbReference type="Google" id="ProtNLM"/>
    </source>
</evidence>
<proteinExistence type="predicted"/>
<dbReference type="Pfam" id="PF14568">
    <property type="entry name" value="SUKH_6"/>
    <property type="match status" value="1"/>
</dbReference>
<dbReference type="SUPFAM" id="SSF160631">
    <property type="entry name" value="SMI1/KNR4-like"/>
    <property type="match status" value="1"/>
</dbReference>
<sequence length="162" mass="19523">MKYLTILNQFLHQNRKKSIGYSQKEIDQIEKLYDINIRKDFRTFLLHAGRSDGGLLGDTIVMYRDYYSIRNQILFQLTLENDLPDYNWLKEKPFIFAVFCETHYCFLKTNDEDLTVYMYTEGENEIFSLETYFDDFMIWLINEENPNLEFIGDYIGELILIK</sequence>
<dbReference type="EMBL" id="UFSO01000001">
    <property type="protein sequence ID" value="SSY61194.1"/>
    <property type="molecule type" value="Genomic_DNA"/>
</dbReference>